<dbReference type="Proteomes" id="UP001152320">
    <property type="component" value="Unassembled WGS sequence"/>
</dbReference>
<dbReference type="EMBL" id="JAIZAY010000207">
    <property type="protein sequence ID" value="KAJ8018741.1"/>
    <property type="molecule type" value="Genomic_DNA"/>
</dbReference>
<comment type="caution">
    <text evidence="1">The sequence shown here is derived from an EMBL/GenBank/DDBJ whole genome shotgun (WGS) entry which is preliminary data.</text>
</comment>
<protein>
    <submittedName>
        <fullName evidence="1">Uncharacterized protein</fullName>
    </submittedName>
</protein>
<evidence type="ECO:0000313" key="2">
    <source>
        <dbReference type="Proteomes" id="UP001152320"/>
    </source>
</evidence>
<gene>
    <name evidence="1" type="ORF">HOLleu_43101</name>
</gene>
<dbReference type="AlphaFoldDB" id="A0A9Q1B951"/>
<name>A0A9Q1B951_HOLLE</name>
<keyword evidence="2" id="KW-1185">Reference proteome</keyword>
<organism evidence="1 2">
    <name type="scientific">Holothuria leucospilota</name>
    <name type="common">Black long sea cucumber</name>
    <name type="synonym">Mertensiothuria leucospilota</name>
    <dbReference type="NCBI Taxonomy" id="206669"/>
    <lineage>
        <taxon>Eukaryota</taxon>
        <taxon>Metazoa</taxon>
        <taxon>Echinodermata</taxon>
        <taxon>Eleutherozoa</taxon>
        <taxon>Echinozoa</taxon>
        <taxon>Holothuroidea</taxon>
        <taxon>Aspidochirotacea</taxon>
        <taxon>Aspidochirotida</taxon>
        <taxon>Holothuriidae</taxon>
        <taxon>Holothuria</taxon>
    </lineage>
</organism>
<accession>A0A9Q1B951</accession>
<proteinExistence type="predicted"/>
<reference evidence="1" key="1">
    <citation type="submission" date="2021-10" db="EMBL/GenBank/DDBJ databases">
        <title>Tropical sea cucumber genome reveals ecological adaptation and Cuvierian tubules defense mechanism.</title>
        <authorList>
            <person name="Chen T."/>
        </authorList>
    </citation>
    <scope>NUCLEOTIDE SEQUENCE</scope>
    <source>
        <strain evidence="1">Nanhai2018</strain>
        <tissue evidence="1">Muscle</tissue>
    </source>
</reference>
<sequence length="100" mass="11676">MELEKEVKKRILQNNASVIQKALCFCRPAQGEQETLSEEVEQKLLYQKLHLYKHILCKLQDSILGTRPWRRGEEEDLDAGGLRFKARMADRDGIQENYSV</sequence>
<evidence type="ECO:0000313" key="1">
    <source>
        <dbReference type="EMBL" id="KAJ8018741.1"/>
    </source>
</evidence>